<proteinExistence type="predicted"/>
<reference evidence="1" key="1">
    <citation type="journal article" date="2020" name="Stud. Mycol.">
        <title>101 Dothideomycetes genomes: a test case for predicting lifestyles and emergence of pathogens.</title>
        <authorList>
            <person name="Haridas S."/>
            <person name="Albert R."/>
            <person name="Binder M."/>
            <person name="Bloem J."/>
            <person name="Labutti K."/>
            <person name="Salamov A."/>
            <person name="Andreopoulos B."/>
            <person name="Baker S."/>
            <person name="Barry K."/>
            <person name="Bills G."/>
            <person name="Bluhm B."/>
            <person name="Cannon C."/>
            <person name="Castanera R."/>
            <person name="Culley D."/>
            <person name="Daum C."/>
            <person name="Ezra D."/>
            <person name="Gonzalez J."/>
            <person name="Henrissat B."/>
            <person name="Kuo A."/>
            <person name="Liang C."/>
            <person name="Lipzen A."/>
            <person name="Lutzoni F."/>
            <person name="Magnuson J."/>
            <person name="Mondo S."/>
            <person name="Nolan M."/>
            <person name="Ohm R."/>
            <person name="Pangilinan J."/>
            <person name="Park H.-J."/>
            <person name="Ramirez L."/>
            <person name="Alfaro M."/>
            <person name="Sun H."/>
            <person name="Tritt A."/>
            <person name="Yoshinaga Y."/>
            <person name="Zwiers L.-H."/>
            <person name="Turgeon B."/>
            <person name="Goodwin S."/>
            <person name="Spatafora J."/>
            <person name="Crous P."/>
            <person name="Grigoriev I."/>
        </authorList>
    </citation>
    <scope>NUCLEOTIDE SEQUENCE</scope>
    <source>
        <strain evidence="1">CBS 262.69</strain>
    </source>
</reference>
<protein>
    <submittedName>
        <fullName evidence="1">Uncharacterized protein</fullName>
    </submittedName>
</protein>
<dbReference type="AlphaFoldDB" id="A0A6G1HSU3"/>
<evidence type="ECO:0000313" key="2">
    <source>
        <dbReference type="Proteomes" id="UP000799640"/>
    </source>
</evidence>
<accession>A0A6G1HSU3</accession>
<evidence type="ECO:0000313" key="1">
    <source>
        <dbReference type="EMBL" id="KAF2398981.1"/>
    </source>
</evidence>
<name>A0A6G1HSU3_9PEZI</name>
<sequence length="155" mass="17900">MGALLPEPHRPDHYYTSYRTLELVILIAIMISIMPAPTLRQDILDLYDSCREILDPIANDVSKGQPPYKFELELAEVSTLLFDFLVDFKDRKEVAAKKICKTDVARCAYSADVLRNYTGFLRRRAGRPYTPEQLQRWKSLLDSLLAYLCQIKSLQ</sequence>
<gene>
    <name evidence="1" type="ORF">EJ06DRAFT_64821</name>
</gene>
<keyword evidence="2" id="KW-1185">Reference proteome</keyword>
<dbReference type="EMBL" id="ML996698">
    <property type="protein sequence ID" value="KAF2398981.1"/>
    <property type="molecule type" value="Genomic_DNA"/>
</dbReference>
<dbReference type="Proteomes" id="UP000799640">
    <property type="component" value="Unassembled WGS sequence"/>
</dbReference>
<organism evidence="1 2">
    <name type="scientific">Trichodelitschia bisporula</name>
    <dbReference type="NCBI Taxonomy" id="703511"/>
    <lineage>
        <taxon>Eukaryota</taxon>
        <taxon>Fungi</taxon>
        <taxon>Dikarya</taxon>
        <taxon>Ascomycota</taxon>
        <taxon>Pezizomycotina</taxon>
        <taxon>Dothideomycetes</taxon>
        <taxon>Dothideomycetes incertae sedis</taxon>
        <taxon>Phaeotrichales</taxon>
        <taxon>Phaeotrichaceae</taxon>
        <taxon>Trichodelitschia</taxon>
    </lineage>
</organism>